<comment type="caution">
    <text evidence="2">The sequence shown here is derived from an EMBL/GenBank/DDBJ whole genome shotgun (WGS) entry which is preliminary data.</text>
</comment>
<feature type="transmembrane region" description="Helical" evidence="1">
    <location>
        <begin position="83"/>
        <end position="102"/>
    </location>
</feature>
<organism evidence="2 3">
    <name type="scientific">Allacma fusca</name>
    <dbReference type="NCBI Taxonomy" id="39272"/>
    <lineage>
        <taxon>Eukaryota</taxon>
        <taxon>Metazoa</taxon>
        <taxon>Ecdysozoa</taxon>
        <taxon>Arthropoda</taxon>
        <taxon>Hexapoda</taxon>
        <taxon>Collembola</taxon>
        <taxon>Symphypleona</taxon>
        <taxon>Sminthuridae</taxon>
        <taxon>Allacma</taxon>
    </lineage>
</organism>
<evidence type="ECO:0000313" key="3">
    <source>
        <dbReference type="Proteomes" id="UP000708208"/>
    </source>
</evidence>
<accession>A0A8J2L477</accession>
<keyword evidence="1" id="KW-0472">Membrane</keyword>
<keyword evidence="1" id="KW-1133">Transmembrane helix</keyword>
<feature type="transmembrane region" description="Helical" evidence="1">
    <location>
        <begin position="166"/>
        <end position="193"/>
    </location>
</feature>
<dbReference type="AlphaFoldDB" id="A0A8J2L477"/>
<feature type="transmembrane region" description="Helical" evidence="1">
    <location>
        <begin position="7"/>
        <end position="26"/>
    </location>
</feature>
<proteinExistence type="predicted"/>
<evidence type="ECO:0000256" key="1">
    <source>
        <dbReference type="SAM" id="Phobius"/>
    </source>
</evidence>
<protein>
    <submittedName>
        <fullName evidence="2">Uncharacterized protein</fullName>
    </submittedName>
</protein>
<reference evidence="2" key="1">
    <citation type="submission" date="2021-06" db="EMBL/GenBank/DDBJ databases">
        <authorList>
            <person name="Hodson N. C."/>
            <person name="Mongue J. A."/>
            <person name="Jaron S. K."/>
        </authorList>
    </citation>
    <scope>NUCLEOTIDE SEQUENCE</scope>
</reference>
<name>A0A8J2L477_9HEXA</name>
<gene>
    <name evidence="2" type="ORF">AFUS01_LOCUS38407</name>
</gene>
<keyword evidence="3" id="KW-1185">Reference proteome</keyword>
<sequence>MEDFDTRIVFFIVAAFGVMYGTILIGTSAHYCVILDITYNQFDCKNANGNGSTKGTYGDTTLPPGPSFDVFCELHTEWRSCAIVGMFVGTLILVYSIGNIYFRYSGNDDSYVDLDSDESNGRLLCSLGFVAIVSIVMITTVFSVLIDSQANTIGYDASNGLKPAAVANIVVLGLGVAAPVLGILVGVVLIPILRCTEDFRDSLRY</sequence>
<dbReference type="EMBL" id="CAJVCH010547698">
    <property type="protein sequence ID" value="CAG7828482.1"/>
    <property type="molecule type" value="Genomic_DNA"/>
</dbReference>
<keyword evidence="1" id="KW-0812">Transmembrane</keyword>
<dbReference type="Proteomes" id="UP000708208">
    <property type="component" value="Unassembled WGS sequence"/>
</dbReference>
<evidence type="ECO:0000313" key="2">
    <source>
        <dbReference type="EMBL" id="CAG7828482.1"/>
    </source>
</evidence>
<feature type="transmembrane region" description="Helical" evidence="1">
    <location>
        <begin position="123"/>
        <end position="146"/>
    </location>
</feature>